<feature type="domain" description="DUF4216" evidence="1">
    <location>
        <begin position="733"/>
        <end position="781"/>
    </location>
</feature>
<reference evidence="3" key="3">
    <citation type="submission" date="2006-01" db="EMBL/GenBank/DDBJ databases">
        <authorList>
            <person name="Buell R."/>
        </authorList>
    </citation>
    <scope>NUCLEOTIDE SEQUENCE</scope>
</reference>
<dbReference type="PANTHER" id="PTHR10775:SF179">
    <property type="entry name" value="TRANSPOSON, EN_SPM-LIKE, TRANSPOSASE-ASSOCIATED DOMAIN PROTEIN"/>
    <property type="match status" value="1"/>
</dbReference>
<name>Q2R362_ORYSJ</name>
<organism evidence="3">
    <name type="scientific">Oryza sativa subsp. japonica</name>
    <name type="common">Rice</name>
    <dbReference type="NCBI Taxonomy" id="39947"/>
    <lineage>
        <taxon>Eukaryota</taxon>
        <taxon>Viridiplantae</taxon>
        <taxon>Streptophyta</taxon>
        <taxon>Embryophyta</taxon>
        <taxon>Tracheophyta</taxon>
        <taxon>Spermatophyta</taxon>
        <taxon>Magnoliopsida</taxon>
        <taxon>Liliopsida</taxon>
        <taxon>Poales</taxon>
        <taxon>Poaceae</taxon>
        <taxon>BOP clade</taxon>
        <taxon>Oryzoideae</taxon>
        <taxon>Oryzeae</taxon>
        <taxon>Oryzinae</taxon>
        <taxon>Oryza</taxon>
        <taxon>Oryza sativa</taxon>
    </lineage>
</organism>
<dbReference type="EMBL" id="DP000010">
    <property type="protein sequence ID" value="ABA94078.1"/>
    <property type="molecule type" value="Genomic_DNA"/>
</dbReference>
<dbReference type="AlphaFoldDB" id="Q2R362"/>
<feature type="domain" description="DUF4218" evidence="2">
    <location>
        <begin position="584"/>
        <end position="686"/>
    </location>
</feature>
<reference evidence="3" key="1">
    <citation type="journal article" date="2005" name="BMC Biol.">
        <title>The sequence of rice chromosomes 11 and 12, rich in disease resistance genes and recent gene duplications.</title>
        <authorList>
            <consortium name="The rice chromosomes 11 and 12 sequencing consortia"/>
        </authorList>
    </citation>
    <scope>NUCLEOTIDE SEQUENCE [LARGE SCALE GENOMIC DNA]</scope>
</reference>
<evidence type="ECO:0000313" key="3">
    <source>
        <dbReference type="EMBL" id="ABA94078.1"/>
    </source>
</evidence>
<dbReference type="Pfam" id="PF13952">
    <property type="entry name" value="DUF4216"/>
    <property type="match status" value="1"/>
</dbReference>
<evidence type="ECO:0000259" key="2">
    <source>
        <dbReference type="Pfam" id="PF13960"/>
    </source>
</evidence>
<evidence type="ECO:0000259" key="1">
    <source>
        <dbReference type="Pfam" id="PF13952"/>
    </source>
</evidence>
<proteinExistence type="predicted"/>
<dbReference type="InterPro" id="IPR004242">
    <property type="entry name" value="Transposase_21"/>
</dbReference>
<reference evidence="3" key="2">
    <citation type="submission" date="2005-04" db="EMBL/GenBank/DDBJ databases">
        <authorList>
            <person name="Buell C.R."/>
            <person name="Wing R.A."/>
            <person name="McCombie W.A."/>
            <person name="Ouyang S."/>
        </authorList>
    </citation>
    <scope>NUCLEOTIDE SEQUENCE</scope>
</reference>
<gene>
    <name evidence="3" type="ordered locus">LOC_Os11g33010</name>
</gene>
<dbReference type="InterPro" id="IPR025312">
    <property type="entry name" value="DUF4216"/>
</dbReference>
<dbReference type="InterPro" id="IPR025452">
    <property type="entry name" value="DUF4218"/>
</dbReference>
<dbReference type="Pfam" id="PF02992">
    <property type="entry name" value="Transposase_21"/>
    <property type="match status" value="1"/>
</dbReference>
<protein>
    <submittedName>
        <fullName evidence="3">Transposon protein, putative, CACTA, En/Spm sub-class</fullName>
    </submittedName>
</protein>
<accession>Q2R362</accession>
<dbReference type="PANTHER" id="PTHR10775">
    <property type="entry name" value="OS08G0208400 PROTEIN"/>
    <property type="match status" value="1"/>
</dbReference>
<sequence length="834" mass="95850">MVDVDHDLLQDMLRDVEDLAQNERDGMKFSRLVSDSETPLYAGCKAKHTKLSVTLDLMKLKASSGWTDKSFTDLLGILKAMLPVENTLPETTYEAKQVLCPLGLEVRRIHACPNDCILYHKQYADLDACPVCKASRYKRKKSADEGNKSKRGGPAKVVWYLPIIDHFKRIFANPNEAKLVRWHATERRNDGMLRHPADSIEWRNIDRKHKDFAADPRNMRICLCTDGMNPFNDMSSTHSTWPVLIANYNLPRWLCFKRKYIMLCLLIQGPRQPGNDIDVFLEPVIDDLEILWKEGVETWDAYGQENFKLRVLLFCTINDYPALGNLSGQTIKGKKACSDCKEHTRSRWLKKSRKMVYMSHRRWLPLRHTFRRKKKIFNGKRELQPAPKDLSGDEVHNMVKDISNEFGKKRKRSKTKEKGMWKKKSIFWRLPYWKDLDVRHCIDLMHVEKNVCESLVGLMLNIPGKTKDGLNARLDLQDMNIRSELQPIRDAETGKVYLPPACHTLSKDEKIAMLSCLKDIKVPSGYSARISKYVKLNDLKLVGMKSHDCHMLITQILPVAIRGTLPPKVRHTIQCLCAFFNAIGQKVIDPEDLDGLQTDIVNTLCHLEMFFPLSFFDIMVHLPVHLVKQTKLCGPAFLREMWPFERYMGVLKSYVRNRAKPEGSIIEGYTTKEAIEFCVNYMFDADPIGVPASRHEGRLSGVGTIGRKRIRPDQASYAQAHYAVLQHMAEVNLRTGVKADKEGFTLVDLSKVGYADEPFVLAKQVEQIFYIKDPSNKKMHIVRDGKRRIVGVDNAVDEEEYNHNLHVRPHIDLDDDPQEPVAYARSDHTEGITL</sequence>
<dbReference type="Pfam" id="PF13960">
    <property type="entry name" value="DUF4218"/>
    <property type="match status" value="1"/>
</dbReference>